<organism evidence="4 5">
    <name type="scientific">Geodermatophilus normandii</name>
    <dbReference type="NCBI Taxonomy" id="1137989"/>
    <lineage>
        <taxon>Bacteria</taxon>
        <taxon>Bacillati</taxon>
        <taxon>Actinomycetota</taxon>
        <taxon>Actinomycetes</taxon>
        <taxon>Geodermatophilales</taxon>
        <taxon>Geodermatophilaceae</taxon>
        <taxon>Geodermatophilus</taxon>
    </lineage>
</organism>
<dbReference type="GO" id="GO:0016810">
    <property type="term" value="F:hydrolase activity, acting on carbon-nitrogen (but not peptide) bonds"/>
    <property type="evidence" value="ECO:0007669"/>
    <property type="project" value="InterPro"/>
</dbReference>
<dbReference type="SMART" id="SM00257">
    <property type="entry name" value="LysM"/>
    <property type="match status" value="2"/>
</dbReference>
<dbReference type="RefSeq" id="WP_170149214.1">
    <property type="nucleotide sequence ID" value="NZ_QGTX01000001.1"/>
</dbReference>
<dbReference type="Pfam" id="PF01476">
    <property type="entry name" value="LysM"/>
    <property type="match status" value="2"/>
</dbReference>
<feature type="domain" description="LysM" evidence="3">
    <location>
        <begin position="276"/>
        <end position="323"/>
    </location>
</feature>
<feature type="domain" description="LysM" evidence="3">
    <location>
        <begin position="344"/>
        <end position="391"/>
    </location>
</feature>
<dbReference type="Gene3D" id="3.10.350.10">
    <property type="entry name" value="LysM domain"/>
    <property type="match status" value="2"/>
</dbReference>
<dbReference type="Pfam" id="PF01522">
    <property type="entry name" value="Polysacc_deac_1"/>
    <property type="match status" value="1"/>
</dbReference>
<dbReference type="InterPro" id="IPR002509">
    <property type="entry name" value="NODB_dom"/>
</dbReference>
<feature type="region of interest" description="Disordered" evidence="1">
    <location>
        <begin position="323"/>
        <end position="344"/>
    </location>
</feature>
<feature type="domain" description="NodB homology" evidence="2">
    <location>
        <begin position="60"/>
        <end position="247"/>
    </location>
</feature>
<dbReference type="PROSITE" id="PS51782">
    <property type="entry name" value="LYSM"/>
    <property type="match status" value="2"/>
</dbReference>
<dbReference type="SUPFAM" id="SSF54106">
    <property type="entry name" value="LysM domain"/>
    <property type="match status" value="2"/>
</dbReference>
<dbReference type="InterPro" id="IPR011330">
    <property type="entry name" value="Glyco_hydro/deAcase_b/a-brl"/>
</dbReference>
<dbReference type="EMBL" id="QGTX01000001">
    <property type="protein sequence ID" value="PWW23794.1"/>
    <property type="molecule type" value="Genomic_DNA"/>
</dbReference>
<dbReference type="GO" id="GO:0005975">
    <property type="term" value="P:carbohydrate metabolic process"/>
    <property type="evidence" value="ECO:0007669"/>
    <property type="project" value="InterPro"/>
</dbReference>
<feature type="region of interest" description="Disordered" evidence="1">
    <location>
        <begin position="247"/>
        <end position="281"/>
    </location>
</feature>
<gene>
    <name evidence="4" type="ORF">JD79_02970</name>
</gene>
<dbReference type="PROSITE" id="PS51677">
    <property type="entry name" value="NODB"/>
    <property type="match status" value="1"/>
</dbReference>
<protein>
    <submittedName>
        <fullName evidence="4">Peptidoglycan/xylan/chitin deacetylase (PgdA/CDA1 family)</fullName>
    </submittedName>
</protein>
<keyword evidence="5" id="KW-1185">Reference proteome</keyword>
<dbReference type="InterPro" id="IPR018392">
    <property type="entry name" value="LysM"/>
</dbReference>
<reference evidence="5" key="1">
    <citation type="submission" date="2018-05" db="EMBL/GenBank/DDBJ databases">
        <authorList>
            <person name="Klenk H.-P."/>
            <person name="Huntemann M."/>
            <person name="Clum A."/>
            <person name="Pillay M."/>
            <person name="Palaniappan K."/>
            <person name="Varghese N."/>
            <person name="Mikhailova N."/>
            <person name="Stamatis D."/>
            <person name="Reddy T."/>
            <person name="Daum C."/>
            <person name="Shapiro N."/>
            <person name="Ivanova N."/>
            <person name="Kyrpides N."/>
            <person name="Woyke T."/>
        </authorList>
    </citation>
    <scope>NUCLEOTIDE SEQUENCE [LARGE SCALE GENOMIC DNA]</scope>
    <source>
        <strain evidence="5">DSM 45417</strain>
    </source>
</reference>
<dbReference type="CDD" id="cd10917">
    <property type="entry name" value="CE4_NodB_like_6s_7s"/>
    <property type="match status" value="1"/>
</dbReference>
<accession>A0A317QLM2</accession>
<comment type="caution">
    <text evidence="4">The sequence shown here is derived from an EMBL/GenBank/DDBJ whole genome shotgun (WGS) entry which is preliminary data.</text>
</comment>
<dbReference type="PANTHER" id="PTHR10587">
    <property type="entry name" value="GLYCOSYL TRANSFERASE-RELATED"/>
    <property type="match status" value="1"/>
</dbReference>
<feature type="compositionally biased region" description="Polar residues" evidence="1">
    <location>
        <begin position="331"/>
        <end position="342"/>
    </location>
</feature>
<dbReference type="SUPFAM" id="SSF88713">
    <property type="entry name" value="Glycoside hydrolase/deacetylase"/>
    <property type="match status" value="1"/>
</dbReference>
<dbReference type="Proteomes" id="UP000246661">
    <property type="component" value="Unassembled WGS sequence"/>
</dbReference>
<evidence type="ECO:0000259" key="3">
    <source>
        <dbReference type="PROSITE" id="PS51782"/>
    </source>
</evidence>
<dbReference type="AlphaFoldDB" id="A0A317QLM2"/>
<dbReference type="InterPro" id="IPR050248">
    <property type="entry name" value="Polysacc_deacetylase_ArnD"/>
</dbReference>
<sequence>MSDSWVQPTGARRRRPWGVLAAAVAALCAGQLLLGPVARAAACPEPITTVLDATPATADRTVALTFDDGPRPDSTPAVLDVLRARGVTATFFVTGSNAARYPDLVRRIVAEGHTIGNHTWSHPDLSGLSPAGRVAEIERTTQAIVDATGTAPCFFRGPYGIHRSASIAGPAWERGMSVVGWTLDTRDWTTPAGWSPAFQQQIVDAATAPAGAHPIVLLHDGGGDRQNTVAALDPIISDYVARGHVFTDPAGRGPRQGTDAEGSAGAPVGDGGGAGGTHVVQPGDTLSSIAARYGVRWQDLHAANLAVIGPDPGLVRAGQRLTVPGAGGSGEESTNASSSEAGGTSYVVRPGDSLSSIAARYGVRWQDLHAANLAVIGPDPGLLRAGQELTIPGG</sequence>
<evidence type="ECO:0000313" key="5">
    <source>
        <dbReference type="Proteomes" id="UP000246661"/>
    </source>
</evidence>
<dbReference type="Gene3D" id="3.20.20.370">
    <property type="entry name" value="Glycoside hydrolase/deacetylase"/>
    <property type="match status" value="1"/>
</dbReference>
<dbReference type="CDD" id="cd00118">
    <property type="entry name" value="LysM"/>
    <property type="match status" value="2"/>
</dbReference>
<evidence type="ECO:0000259" key="2">
    <source>
        <dbReference type="PROSITE" id="PS51677"/>
    </source>
</evidence>
<evidence type="ECO:0000256" key="1">
    <source>
        <dbReference type="SAM" id="MobiDB-lite"/>
    </source>
</evidence>
<dbReference type="InterPro" id="IPR036779">
    <property type="entry name" value="LysM_dom_sf"/>
</dbReference>
<name>A0A317QLM2_9ACTN</name>
<proteinExistence type="predicted"/>
<evidence type="ECO:0000313" key="4">
    <source>
        <dbReference type="EMBL" id="PWW23794.1"/>
    </source>
</evidence>